<dbReference type="InterPro" id="IPR018773">
    <property type="entry name" value="MeTrfase_reg_dom_prd"/>
</dbReference>
<dbReference type="PANTHER" id="PTHR43667">
    <property type="entry name" value="CYCLOPROPANE-FATTY-ACYL-PHOSPHOLIPID SYNTHASE"/>
    <property type="match status" value="1"/>
</dbReference>
<dbReference type="CDD" id="cd02440">
    <property type="entry name" value="AdoMet_MTases"/>
    <property type="match status" value="1"/>
</dbReference>
<dbReference type="PANTHER" id="PTHR43667:SF2">
    <property type="entry name" value="FATTY ACID C-METHYL TRANSFERASE"/>
    <property type="match status" value="1"/>
</dbReference>
<dbReference type="RefSeq" id="WP_036000731.1">
    <property type="nucleotide sequence ID" value="NZ_CP012747.1"/>
</dbReference>
<evidence type="ECO:0000313" key="4">
    <source>
        <dbReference type="EMBL" id="ALL67289.1"/>
    </source>
</evidence>
<dbReference type="InterPro" id="IPR029063">
    <property type="entry name" value="SAM-dependent_MTases_sf"/>
</dbReference>
<dbReference type="InterPro" id="IPR050723">
    <property type="entry name" value="CFA/CMAS"/>
</dbReference>
<keyword evidence="4" id="KW-0489">Methyltransferase</keyword>
<proteinExistence type="predicted"/>
<sequence length="520" mass="57570">MSDAIQQIQKNYDDCPYYSFPYHHSAPEHLAAVAYAFGLSAPDVRTARVLELGCAAGGNLIPFAVRNPEARAVGIDLSSTQVQEGCRRIERLQLGNVELLQKDLTSVTKTFGQFDYILCHGVYSWVPEAVQQAILNICRENLSADGVAYIGYKTYPGWKAHEIVRDAMLLRAHAQEDARTRLAHGRGMLDFLYKHALRNSVLARAVEQDQETVQTYDAAYVIHDFLSPDNAPCYFKDFAARAESHGLAYLVDAEPPLMFATNYGDEIAQLLFSECGHSQVLLEQYLDFVSDRSFRRSLLVHKERAGDISYQMQHTRLRELQVAAQLGCVDGEVRIDDSPQRFGAANGSVVVFDTPVAKLAADALARAWPFTLGFEELLRMVQTNLPVSAEAGNDTEGQLVAFFNAIVVQGMGRYRVAPYVRQSENPCVEQSARDYPADLPQGQTVHTFNGWHEPVQLDPVAQYLLPHIDGSRTREALLALLKQAVAQGTLAIPRKASAVDALDDEALAAELDRVLALLCA</sequence>
<feature type="domain" description="Methyltransferase" evidence="2">
    <location>
        <begin position="49"/>
        <end position="146"/>
    </location>
</feature>
<evidence type="ECO:0000259" key="3">
    <source>
        <dbReference type="Pfam" id="PF21782"/>
    </source>
</evidence>
<dbReference type="Pfam" id="PF13649">
    <property type="entry name" value="Methyltransf_25"/>
    <property type="match status" value="1"/>
</dbReference>
<dbReference type="SUPFAM" id="SSF53335">
    <property type="entry name" value="S-adenosyl-L-methionine-dependent methyltransferases"/>
    <property type="match status" value="1"/>
</dbReference>
<dbReference type="KEGG" id="bcai:K788_0005169"/>
<dbReference type="GO" id="GO:0032259">
    <property type="term" value="P:methylation"/>
    <property type="evidence" value="ECO:0007669"/>
    <property type="project" value="UniProtKB-KW"/>
</dbReference>
<dbReference type="GO" id="GO:0008168">
    <property type="term" value="F:methyltransferase activity"/>
    <property type="evidence" value="ECO:0007669"/>
    <property type="project" value="UniProtKB-KW"/>
</dbReference>
<dbReference type="InterPro" id="IPR041698">
    <property type="entry name" value="Methyltransf_25"/>
</dbReference>
<gene>
    <name evidence="4" type="ORF">K788_0005169</name>
</gene>
<evidence type="ECO:0000313" key="5">
    <source>
        <dbReference type="Proteomes" id="UP000019146"/>
    </source>
</evidence>
<dbReference type="Gene3D" id="3.40.50.150">
    <property type="entry name" value="Vaccinia Virus protein VP39"/>
    <property type="match status" value="1"/>
</dbReference>
<dbReference type="InterPro" id="IPR048976">
    <property type="entry name" value="WHD_PKMT"/>
</dbReference>
<dbReference type="Pfam" id="PF10119">
    <property type="entry name" value="MethyTransf_Reg"/>
    <property type="match status" value="1"/>
</dbReference>
<keyword evidence="4" id="KW-0808">Transferase</keyword>
<dbReference type="Pfam" id="PF21782">
    <property type="entry name" value="WHD_PKMT"/>
    <property type="match status" value="1"/>
</dbReference>
<evidence type="ECO:0000259" key="2">
    <source>
        <dbReference type="Pfam" id="PF13649"/>
    </source>
</evidence>
<feature type="domain" description="Methyltransferase regulatory" evidence="1">
    <location>
        <begin position="218"/>
        <end position="301"/>
    </location>
</feature>
<feature type="domain" description="PKMT C-terminal winged helix" evidence="3">
    <location>
        <begin position="443"/>
        <end position="516"/>
    </location>
</feature>
<dbReference type="AlphaFoldDB" id="A0A0P0RFA0"/>
<dbReference type="EMBL" id="CP012747">
    <property type="protein sequence ID" value="ALL67289.1"/>
    <property type="molecule type" value="Genomic_DNA"/>
</dbReference>
<evidence type="ECO:0000259" key="1">
    <source>
        <dbReference type="Pfam" id="PF10119"/>
    </source>
</evidence>
<dbReference type="GeneID" id="69971144"/>
<protein>
    <submittedName>
        <fullName evidence="4">Methyltransferase</fullName>
    </submittedName>
</protein>
<accession>A0A0P0RFA0</accession>
<dbReference type="Proteomes" id="UP000019146">
    <property type="component" value="Chromosome 2"/>
</dbReference>
<organism evidence="4 5">
    <name type="scientific">Paraburkholderia caribensis MBA4</name>
    <dbReference type="NCBI Taxonomy" id="1323664"/>
    <lineage>
        <taxon>Bacteria</taxon>
        <taxon>Pseudomonadati</taxon>
        <taxon>Pseudomonadota</taxon>
        <taxon>Betaproteobacteria</taxon>
        <taxon>Burkholderiales</taxon>
        <taxon>Burkholderiaceae</taxon>
        <taxon>Paraburkholderia</taxon>
    </lineage>
</organism>
<name>A0A0P0RFA0_9BURK</name>
<reference evidence="4 5" key="1">
    <citation type="journal article" date="2014" name="Genome Announc.">
        <title>Draft Genome Sequence of the Haloacid-Degrading Burkholderia caribensis Strain MBA4.</title>
        <authorList>
            <person name="Pan Y."/>
            <person name="Kong K.F."/>
            <person name="Tsang J.S."/>
        </authorList>
    </citation>
    <scope>NUCLEOTIDE SEQUENCE [LARGE SCALE GENOMIC DNA]</scope>
    <source>
        <strain evidence="4 5">MBA4</strain>
    </source>
</reference>